<dbReference type="Proteomes" id="UP000633136">
    <property type="component" value="Unassembled WGS sequence"/>
</dbReference>
<comment type="caution">
    <text evidence="2">The sequence shown here is derived from an EMBL/GenBank/DDBJ whole genome shotgun (WGS) entry which is preliminary data.</text>
</comment>
<dbReference type="EMBL" id="BMIS01000022">
    <property type="protein sequence ID" value="GGE78838.1"/>
    <property type="molecule type" value="Genomic_DNA"/>
</dbReference>
<reference evidence="2" key="2">
    <citation type="submission" date="2020-09" db="EMBL/GenBank/DDBJ databases">
        <authorList>
            <person name="Sun Q."/>
            <person name="Zhou Y."/>
        </authorList>
    </citation>
    <scope>NUCLEOTIDE SEQUENCE</scope>
    <source>
        <strain evidence="2">CGMCC 1.15388</strain>
    </source>
</reference>
<dbReference type="AlphaFoldDB" id="A0A917AV89"/>
<reference evidence="2" key="1">
    <citation type="journal article" date="2014" name="Int. J. Syst. Evol. Microbiol.">
        <title>Complete genome sequence of Corynebacterium casei LMG S-19264T (=DSM 44701T), isolated from a smear-ripened cheese.</title>
        <authorList>
            <consortium name="US DOE Joint Genome Institute (JGI-PGF)"/>
            <person name="Walter F."/>
            <person name="Albersmeier A."/>
            <person name="Kalinowski J."/>
            <person name="Ruckert C."/>
        </authorList>
    </citation>
    <scope>NUCLEOTIDE SEQUENCE</scope>
    <source>
        <strain evidence="2">CGMCC 1.15388</strain>
    </source>
</reference>
<feature type="region of interest" description="Disordered" evidence="1">
    <location>
        <begin position="36"/>
        <end position="78"/>
    </location>
</feature>
<keyword evidence="3" id="KW-1185">Reference proteome</keyword>
<gene>
    <name evidence="2" type="ORF">GCM10011401_27690</name>
</gene>
<organism evidence="2 3">
    <name type="scientific">Nesterenkonia cremea</name>
    <dbReference type="NCBI Taxonomy" id="1882340"/>
    <lineage>
        <taxon>Bacteria</taxon>
        <taxon>Bacillati</taxon>
        <taxon>Actinomycetota</taxon>
        <taxon>Actinomycetes</taxon>
        <taxon>Micrococcales</taxon>
        <taxon>Micrococcaceae</taxon>
        <taxon>Nesterenkonia</taxon>
    </lineage>
</organism>
<evidence type="ECO:0000313" key="3">
    <source>
        <dbReference type="Proteomes" id="UP000633136"/>
    </source>
</evidence>
<evidence type="ECO:0000256" key="1">
    <source>
        <dbReference type="SAM" id="MobiDB-lite"/>
    </source>
</evidence>
<protein>
    <submittedName>
        <fullName evidence="2">Uncharacterized protein</fullName>
    </submittedName>
</protein>
<sequence>MFRTLNKVGGRPGLSSDSGRAVFCAVSLTLGAEGRTTLRKGKRRRGGDRHQDRDTATYDDRSKELRRPRVAAVNNEVT</sequence>
<accession>A0A917AV89</accession>
<feature type="compositionally biased region" description="Basic and acidic residues" evidence="1">
    <location>
        <begin position="48"/>
        <end position="67"/>
    </location>
</feature>
<feature type="compositionally biased region" description="Basic residues" evidence="1">
    <location>
        <begin position="37"/>
        <end position="47"/>
    </location>
</feature>
<name>A0A917AV89_9MICC</name>
<evidence type="ECO:0000313" key="2">
    <source>
        <dbReference type="EMBL" id="GGE78838.1"/>
    </source>
</evidence>
<proteinExistence type="predicted"/>